<dbReference type="UniPathway" id="UPA00143"/>
<sequence>MTGILGKIEYYCVKRTRARIILPTGGIEQPHKMDSEAMLTNKPPPLCLLLPIISDAIPIPGAVPENEICHTNSSTSLLSLDSGSGSRSGSLSEDPISELEDGWIPHCFVKSKSKEFIGCTSISEAFHRLDLARGVCDVRRFAYIAKVVEILVQEKVQNLSGNARKSLVGILTAIVLRSSEEDVHISTARELVQQL</sequence>
<dbReference type="GO" id="GO:0005737">
    <property type="term" value="C:cytoplasm"/>
    <property type="evidence" value="ECO:0007669"/>
    <property type="project" value="TreeGrafter"/>
</dbReference>
<dbReference type="GO" id="GO:0019005">
    <property type="term" value="C:SCF ubiquitin ligase complex"/>
    <property type="evidence" value="ECO:0007669"/>
    <property type="project" value="TreeGrafter"/>
</dbReference>
<dbReference type="Proteomes" id="UP000054495">
    <property type="component" value="Unassembled WGS sequence"/>
</dbReference>
<evidence type="ECO:0000256" key="1">
    <source>
        <dbReference type="ARBA" id="ARBA00004906"/>
    </source>
</evidence>
<reference evidence="3 4" key="1">
    <citation type="submission" date="2013-05" db="EMBL/GenBank/DDBJ databases">
        <title>Draft genome of the parasitic nematode Anyclostoma ceylanicum.</title>
        <authorList>
            <person name="Mitreva M."/>
        </authorList>
    </citation>
    <scope>NUCLEOTIDE SEQUENCE [LARGE SCALE GENOMIC DNA]</scope>
</reference>
<proteinExistence type="predicted"/>
<dbReference type="GO" id="GO:0005634">
    <property type="term" value="C:nucleus"/>
    <property type="evidence" value="ECO:0007669"/>
    <property type="project" value="TreeGrafter"/>
</dbReference>
<dbReference type="GO" id="GO:0016567">
    <property type="term" value="P:protein ubiquitination"/>
    <property type="evidence" value="ECO:0007669"/>
    <property type="project" value="UniProtKB-UniPathway"/>
</dbReference>
<name>A0A0D6LU86_9BILA</name>
<protein>
    <submittedName>
        <fullName evidence="3">Uncharacterized protein</fullName>
    </submittedName>
</protein>
<evidence type="ECO:0000256" key="2">
    <source>
        <dbReference type="ARBA" id="ARBA00022786"/>
    </source>
</evidence>
<keyword evidence="4" id="KW-1185">Reference proteome</keyword>
<dbReference type="PANTHER" id="PTHR13123">
    <property type="entry name" value="LD30288P"/>
    <property type="match status" value="1"/>
</dbReference>
<dbReference type="InterPro" id="IPR040394">
    <property type="entry name" value="FBX25/32"/>
</dbReference>
<keyword evidence="2" id="KW-0833">Ubl conjugation pathway</keyword>
<comment type="pathway">
    <text evidence="1">Protein modification; protein ubiquitination.</text>
</comment>
<accession>A0A0D6LU86</accession>
<evidence type="ECO:0000313" key="4">
    <source>
        <dbReference type="Proteomes" id="UP000054495"/>
    </source>
</evidence>
<evidence type="ECO:0000313" key="3">
    <source>
        <dbReference type="EMBL" id="EPB73616.1"/>
    </source>
</evidence>
<organism evidence="3 4">
    <name type="scientific">Ancylostoma ceylanicum</name>
    <dbReference type="NCBI Taxonomy" id="53326"/>
    <lineage>
        <taxon>Eukaryota</taxon>
        <taxon>Metazoa</taxon>
        <taxon>Ecdysozoa</taxon>
        <taxon>Nematoda</taxon>
        <taxon>Chromadorea</taxon>
        <taxon>Rhabditida</taxon>
        <taxon>Rhabditina</taxon>
        <taxon>Rhabditomorpha</taxon>
        <taxon>Strongyloidea</taxon>
        <taxon>Ancylostomatidae</taxon>
        <taxon>Ancylostomatinae</taxon>
        <taxon>Ancylostoma</taxon>
    </lineage>
</organism>
<gene>
    <name evidence="3" type="ORF">ANCCEY_07277</name>
</gene>
<dbReference type="AlphaFoldDB" id="A0A0D6LU86"/>
<dbReference type="EMBL" id="KE124979">
    <property type="protein sequence ID" value="EPB73616.1"/>
    <property type="molecule type" value="Genomic_DNA"/>
</dbReference>
<dbReference type="PANTHER" id="PTHR13123:SF7">
    <property type="entry name" value="LD30288P"/>
    <property type="match status" value="1"/>
</dbReference>